<evidence type="ECO:0000313" key="2">
    <source>
        <dbReference type="Proteomes" id="UP000821853"/>
    </source>
</evidence>
<gene>
    <name evidence="1" type="ORF">HPB48_010817</name>
</gene>
<dbReference type="EMBL" id="JABSTR010000010">
    <property type="protein sequence ID" value="KAH9380835.1"/>
    <property type="molecule type" value="Genomic_DNA"/>
</dbReference>
<organism evidence="1 2">
    <name type="scientific">Haemaphysalis longicornis</name>
    <name type="common">Bush tick</name>
    <dbReference type="NCBI Taxonomy" id="44386"/>
    <lineage>
        <taxon>Eukaryota</taxon>
        <taxon>Metazoa</taxon>
        <taxon>Ecdysozoa</taxon>
        <taxon>Arthropoda</taxon>
        <taxon>Chelicerata</taxon>
        <taxon>Arachnida</taxon>
        <taxon>Acari</taxon>
        <taxon>Parasitiformes</taxon>
        <taxon>Ixodida</taxon>
        <taxon>Ixodoidea</taxon>
        <taxon>Ixodidae</taxon>
        <taxon>Haemaphysalinae</taxon>
        <taxon>Haemaphysalis</taxon>
    </lineage>
</organism>
<evidence type="ECO:0000313" key="1">
    <source>
        <dbReference type="EMBL" id="KAH9380835.1"/>
    </source>
</evidence>
<dbReference type="Proteomes" id="UP000821853">
    <property type="component" value="Chromosome 8"/>
</dbReference>
<proteinExistence type="predicted"/>
<accession>A0A9J6H0J5</accession>
<dbReference type="VEuPathDB" id="VectorBase:HLOH_059946"/>
<dbReference type="AlphaFoldDB" id="A0A9J6H0J5"/>
<keyword evidence="2" id="KW-1185">Reference proteome</keyword>
<comment type="caution">
    <text evidence="1">The sequence shown here is derived from an EMBL/GenBank/DDBJ whole genome shotgun (WGS) entry which is preliminary data.</text>
</comment>
<name>A0A9J6H0J5_HAELO</name>
<sequence>MYFAQDKPSRAPAQRVCLKENGDKYAQVEHKVINETVDYVSTYESAPDSTIKEVILGISLTEAASELQKQLLHEHNPTGFQASWIGKARYIDIVFTRLKVPNHDLKGNLQKNCFYTASR</sequence>
<protein>
    <submittedName>
        <fullName evidence="1">Uncharacterized protein</fullName>
    </submittedName>
</protein>
<reference evidence="1 2" key="1">
    <citation type="journal article" date="2020" name="Cell">
        <title>Large-Scale Comparative Analyses of Tick Genomes Elucidate Their Genetic Diversity and Vector Capacities.</title>
        <authorList>
            <consortium name="Tick Genome and Microbiome Consortium (TIGMIC)"/>
            <person name="Jia N."/>
            <person name="Wang J."/>
            <person name="Shi W."/>
            <person name="Du L."/>
            <person name="Sun Y."/>
            <person name="Zhan W."/>
            <person name="Jiang J.F."/>
            <person name="Wang Q."/>
            <person name="Zhang B."/>
            <person name="Ji P."/>
            <person name="Bell-Sakyi L."/>
            <person name="Cui X.M."/>
            <person name="Yuan T.T."/>
            <person name="Jiang B.G."/>
            <person name="Yang W.F."/>
            <person name="Lam T.T."/>
            <person name="Chang Q.C."/>
            <person name="Ding S.J."/>
            <person name="Wang X.J."/>
            <person name="Zhu J.G."/>
            <person name="Ruan X.D."/>
            <person name="Zhao L."/>
            <person name="Wei J.T."/>
            <person name="Ye R.Z."/>
            <person name="Que T.C."/>
            <person name="Du C.H."/>
            <person name="Zhou Y.H."/>
            <person name="Cheng J.X."/>
            <person name="Dai P.F."/>
            <person name="Guo W.B."/>
            <person name="Han X.H."/>
            <person name="Huang E.J."/>
            <person name="Li L.F."/>
            <person name="Wei W."/>
            <person name="Gao Y.C."/>
            <person name="Liu J.Z."/>
            <person name="Shao H.Z."/>
            <person name="Wang X."/>
            <person name="Wang C.C."/>
            <person name="Yang T.C."/>
            <person name="Huo Q.B."/>
            <person name="Li W."/>
            <person name="Chen H.Y."/>
            <person name="Chen S.E."/>
            <person name="Zhou L.G."/>
            <person name="Ni X.B."/>
            <person name="Tian J.H."/>
            <person name="Sheng Y."/>
            <person name="Liu T."/>
            <person name="Pan Y.S."/>
            <person name="Xia L.Y."/>
            <person name="Li J."/>
            <person name="Zhao F."/>
            <person name="Cao W.C."/>
        </authorList>
    </citation>
    <scope>NUCLEOTIDE SEQUENCE [LARGE SCALE GENOMIC DNA]</scope>
    <source>
        <strain evidence="1">HaeL-2018</strain>
    </source>
</reference>